<accession>A0ABR2TYD1</accession>
<reference evidence="2 3" key="1">
    <citation type="journal article" date="2024" name="G3 (Bethesda)">
        <title>Genome assembly of Hibiscus sabdariffa L. provides insights into metabolisms of medicinal natural products.</title>
        <authorList>
            <person name="Kim T."/>
        </authorList>
    </citation>
    <scope>NUCLEOTIDE SEQUENCE [LARGE SCALE GENOMIC DNA]</scope>
    <source>
        <strain evidence="2">TK-2024</strain>
        <tissue evidence="2">Old leaves</tissue>
    </source>
</reference>
<feature type="compositionally biased region" description="Basic and acidic residues" evidence="1">
    <location>
        <begin position="1"/>
        <end position="14"/>
    </location>
</feature>
<name>A0ABR2TYD1_9ROSI</name>
<feature type="region of interest" description="Disordered" evidence="1">
    <location>
        <begin position="1"/>
        <end position="36"/>
    </location>
</feature>
<evidence type="ECO:0000256" key="1">
    <source>
        <dbReference type="SAM" id="MobiDB-lite"/>
    </source>
</evidence>
<evidence type="ECO:0000313" key="2">
    <source>
        <dbReference type="EMBL" id="KAK9042477.1"/>
    </source>
</evidence>
<dbReference type="EMBL" id="JBBPBN010000004">
    <property type="protein sequence ID" value="KAK9042477.1"/>
    <property type="molecule type" value="Genomic_DNA"/>
</dbReference>
<gene>
    <name evidence="2" type="ORF">V6N11_017547</name>
</gene>
<organism evidence="2 3">
    <name type="scientific">Hibiscus sabdariffa</name>
    <name type="common">roselle</name>
    <dbReference type="NCBI Taxonomy" id="183260"/>
    <lineage>
        <taxon>Eukaryota</taxon>
        <taxon>Viridiplantae</taxon>
        <taxon>Streptophyta</taxon>
        <taxon>Embryophyta</taxon>
        <taxon>Tracheophyta</taxon>
        <taxon>Spermatophyta</taxon>
        <taxon>Magnoliopsida</taxon>
        <taxon>eudicotyledons</taxon>
        <taxon>Gunneridae</taxon>
        <taxon>Pentapetalae</taxon>
        <taxon>rosids</taxon>
        <taxon>malvids</taxon>
        <taxon>Malvales</taxon>
        <taxon>Malvaceae</taxon>
        <taxon>Malvoideae</taxon>
        <taxon>Hibiscus</taxon>
    </lineage>
</organism>
<dbReference type="Proteomes" id="UP001396334">
    <property type="component" value="Unassembled WGS sequence"/>
</dbReference>
<comment type="caution">
    <text evidence="2">The sequence shown here is derived from an EMBL/GenBank/DDBJ whole genome shotgun (WGS) entry which is preliminary data.</text>
</comment>
<keyword evidence="3" id="KW-1185">Reference proteome</keyword>
<proteinExistence type="predicted"/>
<evidence type="ECO:0000313" key="3">
    <source>
        <dbReference type="Proteomes" id="UP001396334"/>
    </source>
</evidence>
<sequence length="133" mass="14960">MVEGTRSKANREEIFLGNEKPATVNVNGKSKSPRVELCPAHSNSLRAREDLLQMGFNKEVIEERDSGEQINGLMTAGTMSNGKDVEDDVWDAIVGRLGLINDEHVWSYVEPEVNQPERNYPAYEPPAHMYEVD</sequence>
<protein>
    <submittedName>
        <fullName evidence="2">Uncharacterized protein</fullName>
    </submittedName>
</protein>